<dbReference type="STRING" id="1166340.SAMN05192583_3146"/>
<feature type="transmembrane region" description="Helical" evidence="1">
    <location>
        <begin position="33"/>
        <end position="51"/>
    </location>
</feature>
<organism evidence="2 3">
    <name type="scientific">Sphingomonas gellani</name>
    <dbReference type="NCBI Taxonomy" id="1166340"/>
    <lineage>
        <taxon>Bacteria</taxon>
        <taxon>Pseudomonadati</taxon>
        <taxon>Pseudomonadota</taxon>
        <taxon>Alphaproteobacteria</taxon>
        <taxon>Sphingomonadales</taxon>
        <taxon>Sphingomonadaceae</taxon>
        <taxon>Sphingomonas</taxon>
    </lineage>
</organism>
<dbReference type="EMBL" id="FOCF01000009">
    <property type="protein sequence ID" value="SEN61152.1"/>
    <property type="molecule type" value="Genomic_DNA"/>
</dbReference>
<dbReference type="RefSeq" id="WP_139198105.1">
    <property type="nucleotide sequence ID" value="NZ_FOCF01000009.1"/>
</dbReference>
<dbReference type="Proteomes" id="UP000199206">
    <property type="component" value="Unassembled WGS sequence"/>
</dbReference>
<evidence type="ECO:0000313" key="3">
    <source>
        <dbReference type="Proteomes" id="UP000199206"/>
    </source>
</evidence>
<evidence type="ECO:0000256" key="1">
    <source>
        <dbReference type="SAM" id="Phobius"/>
    </source>
</evidence>
<sequence>MAAGSWATGFGRRGWSGWRDYGMKSERTPRRVVVGRLLMAWVLVVSLYFLWEADHYSGLYAWFAEWQFDLFGQYLPVLTYALLVIGFGWPAAWLLRARRRADRRELSGREAVVYTSSNFRRVLFAFAGGLAGAALVVLLWTLTLPRVAPPRQVVEVGSSLAGDPAEGPVILRGRIDYARTSALAEDLLVTTKGMRFAPMFGSSGDDGRQIRYFVELLPSDLGRPRTVPTRSVRAGVLVRNRLPGSIVRLYRYAGYTVEKPFYVLFASNASIRRPYIVTAVQLALAALIALVAALFQHRHVRRIGDRYQPVEPAQSDPQEPVA</sequence>
<keyword evidence="3" id="KW-1185">Reference proteome</keyword>
<keyword evidence="1" id="KW-1133">Transmembrane helix</keyword>
<protein>
    <submittedName>
        <fullName evidence="2">Uncharacterized protein</fullName>
    </submittedName>
</protein>
<gene>
    <name evidence="2" type="ORF">SAMN05192583_3146</name>
</gene>
<dbReference type="OrthoDB" id="7578052at2"/>
<feature type="transmembrane region" description="Helical" evidence="1">
    <location>
        <begin position="122"/>
        <end position="142"/>
    </location>
</feature>
<feature type="transmembrane region" description="Helical" evidence="1">
    <location>
        <begin position="71"/>
        <end position="95"/>
    </location>
</feature>
<keyword evidence="1" id="KW-0812">Transmembrane</keyword>
<dbReference type="AlphaFoldDB" id="A0A1H8HYI8"/>
<accession>A0A1H8HYI8</accession>
<evidence type="ECO:0000313" key="2">
    <source>
        <dbReference type="EMBL" id="SEN61152.1"/>
    </source>
</evidence>
<name>A0A1H8HYI8_9SPHN</name>
<keyword evidence="1" id="KW-0472">Membrane</keyword>
<proteinExistence type="predicted"/>
<reference evidence="3" key="1">
    <citation type="submission" date="2016-10" db="EMBL/GenBank/DDBJ databases">
        <authorList>
            <person name="Varghese N."/>
            <person name="Submissions S."/>
        </authorList>
    </citation>
    <scope>NUCLEOTIDE SEQUENCE [LARGE SCALE GENOMIC DNA]</scope>
    <source>
        <strain evidence="3">S6-262</strain>
    </source>
</reference>
<feature type="transmembrane region" description="Helical" evidence="1">
    <location>
        <begin position="275"/>
        <end position="295"/>
    </location>
</feature>